<evidence type="ECO:0000313" key="3">
    <source>
        <dbReference type="EMBL" id="AIG05828.1"/>
    </source>
</evidence>
<comment type="similarity">
    <text evidence="1">Belongs to the tymoviridae protein p69 family.</text>
</comment>
<feature type="compositionally biased region" description="Low complexity" evidence="2">
    <location>
        <begin position="500"/>
        <end position="513"/>
    </location>
</feature>
<dbReference type="InterPro" id="IPR004935">
    <property type="entry name" value="45/70kDa_tymovirus"/>
</dbReference>
<feature type="region of interest" description="Disordered" evidence="2">
    <location>
        <begin position="435"/>
        <end position="570"/>
    </location>
</feature>
<feature type="region of interest" description="Disordered" evidence="2">
    <location>
        <begin position="245"/>
        <end position="296"/>
    </location>
</feature>
<feature type="region of interest" description="Disordered" evidence="2">
    <location>
        <begin position="317"/>
        <end position="358"/>
    </location>
</feature>
<feature type="compositionally biased region" description="Polar residues" evidence="2">
    <location>
        <begin position="26"/>
        <end position="35"/>
    </location>
</feature>
<evidence type="ECO:0000256" key="2">
    <source>
        <dbReference type="SAM" id="MobiDB-lite"/>
    </source>
</evidence>
<dbReference type="EMBL" id="KJ940970">
    <property type="protein sequence ID" value="AIG05828.1"/>
    <property type="molecule type" value="Genomic_RNA"/>
</dbReference>
<feature type="compositionally biased region" description="Polar residues" evidence="2">
    <location>
        <begin position="451"/>
        <end position="460"/>
    </location>
</feature>
<accession>A0A075PR84</accession>
<reference evidence="3" key="1">
    <citation type="journal article" date="2014" name="Genome Announc.">
        <title>Complete genome sequence of a tobacco-infecting, tomato-blistering mosaic virus.</title>
        <authorList>
            <person name="Melo F.L."/>
            <person name="Fernandes J.E."/>
            <person name="Ribeiro B.M."/>
            <person name="Ribeiro S.G."/>
        </authorList>
    </citation>
    <scope>NUCLEOTIDE SEQUENCE</scope>
    <source>
        <strain evidence="3">BR001</strain>
    </source>
</reference>
<feature type="compositionally biased region" description="Low complexity" evidence="2">
    <location>
        <begin position="461"/>
        <end position="478"/>
    </location>
</feature>
<dbReference type="Pfam" id="PF03251">
    <property type="entry name" value="Tymo_45kd_70kd"/>
    <property type="match status" value="1"/>
</dbReference>
<name>A0A075PR84_9VIRU</name>
<protein>
    <submittedName>
        <fullName evidence="3">Putative movement protein</fullName>
    </submittedName>
</protein>
<sequence length="651" mass="70781">MSNVFSNGSRHSELDISQRCGHKPHSQFSGNSSSGVPKHVSMASSKRSRSLPPFFRHSQLWLGNHSPPSSHTQSNRDFSPLQSLELSSNSNINSNVHEAFQVFETSGSQSQFLKSLQLPSDLCRHSQISRDLPFLPKHSDRVHARCSDVLFSLPDPGPLSEVPTDHLTLCQSDCSPRIGLHRSVSLPTDLSVFNHRLNSSLRSRRTPCRLLQSANPRSRLAKNPLHSIIPAEPLCNQAGLLGPCPLSSHPERSAPKSSKPKPKLRSGHLSRDSSSKKSFPSPQEKRLSNHPHPKCPFRTFSRPVQCRCPGLIQNSGLLGTPPGDVSSTTTAPSPGSSSSLQRPVHLHKGSSHSQNIRPSRFCSHSKQQTRVQLGHAQRLGQSSNLRSFERSNPSQGVLRVLPQPLSEVEAPLLPTLAKIPYPFFPCAFDFGSFSSSSEPEVSNPSPHSLLGLSQTIQGPVSSRRSSSLPQRRSSSASSPMGPKPRLLPSKERSVLGPHPSISTHHSLAATSTSEPSAQSKNNPPTPLIDSNVPLCRPSDLRPTPSTADPRRLPHQSPSRPIRPVLVSGPLPGQLLNPVSSLSTPIRNLKSAAGSPKTILHPSDSSYYNSASSGGFTTNHRRKFSLFSKAFNNLSSSMLKHPFYYSSDSSSE</sequence>
<feature type="region of interest" description="Disordered" evidence="2">
    <location>
        <begin position="20"/>
        <end position="50"/>
    </location>
</feature>
<feature type="compositionally biased region" description="Low complexity" evidence="2">
    <location>
        <begin position="435"/>
        <end position="448"/>
    </location>
</feature>
<organism evidence="3">
    <name type="scientific">Tomato blistering mosaic virus</name>
    <dbReference type="NCBI Taxonomy" id="1010616"/>
    <lineage>
        <taxon>Viruses</taxon>
        <taxon>Riboviria</taxon>
        <taxon>Orthornavirae</taxon>
        <taxon>Kitrinoviricota</taxon>
        <taxon>Alsuviricetes</taxon>
        <taxon>Tymovirales</taxon>
        <taxon>Tymoviridae</taxon>
        <taxon>Tymovirus</taxon>
        <taxon>Tymovirus lycopersici</taxon>
    </lineage>
</organism>
<proteinExistence type="inferred from homology"/>
<feature type="compositionally biased region" description="Low complexity" evidence="2">
    <location>
        <begin position="326"/>
        <end position="339"/>
    </location>
</feature>
<feature type="compositionally biased region" description="Basic residues" evidence="2">
    <location>
        <begin position="258"/>
        <end position="268"/>
    </location>
</feature>
<evidence type="ECO:0000256" key="1">
    <source>
        <dbReference type="ARBA" id="ARBA00008523"/>
    </source>
</evidence>